<name>A0AAD4LLG4_9AGAM</name>
<evidence type="ECO:0000313" key="3">
    <source>
        <dbReference type="EMBL" id="KAH8995354.1"/>
    </source>
</evidence>
<evidence type="ECO:0000256" key="2">
    <source>
        <dbReference type="SAM" id="SignalP"/>
    </source>
</evidence>
<protein>
    <submittedName>
        <fullName evidence="3">Uncharacterized protein</fullName>
    </submittedName>
</protein>
<evidence type="ECO:0000256" key="1">
    <source>
        <dbReference type="SAM" id="MobiDB-lite"/>
    </source>
</evidence>
<proteinExistence type="predicted"/>
<dbReference type="AlphaFoldDB" id="A0AAD4LLG4"/>
<keyword evidence="4" id="KW-1185">Reference proteome</keyword>
<comment type="caution">
    <text evidence="3">The sequence shown here is derived from an EMBL/GenBank/DDBJ whole genome shotgun (WGS) entry which is preliminary data.</text>
</comment>
<gene>
    <name evidence="3" type="ORF">EDB92DRAFT_197757</name>
</gene>
<feature type="signal peptide" evidence="2">
    <location>
        <begin position="1"/>
        <end position="22"/>
    </location>
</feature>
<sequence length="209" mass="22811">MPVPISIPALLSYCLFIGSAYAQVSAPNCTGSTFAWVGSSFLSDIRFASITIGFSHGAGAFIIVVQFTSTKSLLGHSVPGGSVQQWRIRHPCFATPKSLHQTEWGRQRRSMQMQHGRVKPHQCMRRVPGRVVDSPVTLRGRPTAPPMQIPEPSPSRSQLARGYSGGHTSTRLDNWNTSAARLVGGVIPPTLLPKEHQILRPFGSYDVPE</sequence>
<keyword evidence="2" id="KW-0732">Signal</keyword>
<dbReference type="Proteomes" id="UP001201163">
    <property type="component" value="Unassembled WGS sequence"/>
</dbReference>
<feature type="compositionally biased region" description="Pro residues" evidence="1">
    <location>
        <begin position="143"/>
        <end position="153"/>
    </location>
</feature>
<reference evidence="3" key="1">
    <citation type="submission" date="2022-01" db="EMBL/GenBank/DDBJ databases">
        <title>Comparative genomics reveals a dynamic genome evolution in the ectomycorrhizal milk-cap (Lactarius) mushrooms.</title>
        <authorList>
            <consortium name="DOE Joint Genome Institute"/>
            <person name="Lebreton A."/>
            <person name="Tang N."/>
            <person name="Kuo A."/>
            <person name="LaButti K."/>
            <person name="Drula E."/>
            <person name="Barry K."/>
            <person name="Clum A."/>
            <person name="Lipzen A."/>
            <person name="Mousain D."/>
            <person name="Ng V."/>
            <person name="Wang R."/>
            <person name="Wang X."/>
            <person name="Dai Y."/>
            <person name="Henrissat B."/>
            <person name="Grigoriev I.V."/>
            <person name="Guerin-Laguette A."/>
            <person name="Yu F."/>
            <person name="Martin F.M."/>
        </authorList>
    </citation>
    <scope>NUCLEOTIDE SEQUENCE</scope>
    <source>
        <strain evidence="3">QP</strain>
    </source>
</reference>
<accession>A0AAD4LLG4</accession>
<feature type="region of interest" description="Disordered" evidence="1">
    <location>
        <begin position="135"/>
        <end position="172"/>
    </location>
</feature>
<dbReference type="EMBL" id="JAKELL010000012">
    <property type="protein sequence ID" value="KAH8995354.1"/>
    <property type="molecule type" value="Genomic_DNA"/>
</dbReference>
<feature type="chain" id="PRO_5042132570" evidence="2">
    <location>
        <begin position="23"/>
        <end position="209"/>
    </location>
</feature>
<evidence type="ECO:0000313" key="4">
    <source>
        <dbReference type="Proteomes" id="UP001201163"/>
    </source>
</evidence>
<organism evidence="3 4">
    <name type="scientific">Lactarius akahatsu</name>
    <dbReference type="NCBI Taxonomy" id="416441"/>
    <lineage>
        <taxon>Eukaryota</taxon>
        <taxon>Fungi</taxon>
        <taxon>Dikarya</taxon>
        <taxon>Basidiomycota</taxon>
        <taxon>Agaricomycotina</taxon>
        <taxon>Agaricomycetes</taxon>
        <taxon>Russulales</taxon>
        <taxon>Russulaceae</taxon>
        <taxon>Lactarius</taxon>
    </lineage>
</organism>